<gene>
    <name evidence="7" type="ORF">CRD36_16450</name>
</gene>
<evidence type="ECO:0000256" key="1">
    <source>
        <dbReference type="ARBA" id="ARBA00004167"/>
    </source>
</evidence>
<proteinExistence type="predicted"/>
<dbReference type="Pfam" id="PF04357">
    <property type="entry name" value="TamB"/>
    <property type="match status" value="1"/>
</dbReference>
<keyword evidence="3 5" id="KW-1133">Transmembrane helix</keyword>
<evidence type="ECO:0000256" key="2">
    <source>
        <dbReference type="ARBA" id="ARBA00022692"/>
    </source>
</evidence>
<evidence type="ECO:0000313" key="8">
    <source>
        <dbReference type="Proteomes" id="UP000229730"/>
    </source>
</evidence>
<feature type="domain" description="Translocation and assembly module TamB C-terminal" evidence="6">
    <location>
        <begin position="1109"/>
        <end position="1455"/>
    </location>
</feature>
<dbReference type="GO" id="GO:0005886">
    <property type="term" value="C:plasma membrane"/>
    <property type="evidence" value="ECO:0007669"/>
    <property type="project" value="InterPro"/>
</dbReference>
<dbReference type="Proteomes" id="UP000229730">
    <property type="component" value="Unassembled WGS sequence"/>
</dbReference>
<evidence type="ECO:0000256" key="3">
    <source>
        <dbReference type="ARBA" id="ARBA00022989"/>
    </source>
</evidence>
<protein>
    <recommendedName>
        <fullName evidence="6">Translocation and assembly module TamB C-terminal domain-containing protein</fullName>
    </recommendedName>
</protein>
<evidence type="ECO:0000313" key="7">
    <source>
        <dbReference type="EMBL" id="PHZ83555.1"/>
    </source>
</evidence>
<dbReference type="GO" id="GO:0009306">
    <property type="term" value="P:protein secretion"/>
    <property type="evidence" value="ECO:0007669"/>
    <property type="project" value="InterPro"/>
</dbReference>
<comment type="subcellular location">
    <subcellularLocation>
        <location evidence="1">Membrane</location>
        <topology evidence="1">Single-pass membrane protein</topology>
    </subcellularLocation>
</comment>
<dbReference type="InParanoid" id="A0A2G4YMN0"/>
<comment type="caution">
    <text evidence="7">The sequence shown here is derived from an EMBL/GenBank/DDBJ whole genome shotgun (WGS) entry which is preliminary data.</text>
</comment>
<keyword evidence="4 5" id="KW-0472">Membrane</keyword>
<dbReference type="PANTHER" id="PTHR36985">
    <property type="entry name" value="TRANSLOCATION AND ASSEMBLY MODULE SUBUNIT TAMB"/>
    <property type="match status" value="1"/>
</dbReference>
<evidence type="ECO:0000256" key="4">
    <source>
        <dbReference type="ARBA" id="ARBA00023136"/>
    </source>
</evidence>
<sequence length="1455" mass="155048">MKFSLTDMKSLSGRRVGKIIAKVSGGALALLLILLIGTALYLDTPSGHKRLTTWIENSLRTPDQTVRLSPIEGSLFTGFRLADITFSDREGPWLTLTDVDLDWSPSALLRQKIMISRLQVATARLVRLPESTDHPQPAATAPMDFTLPRLPVDAEIADFGLNQFLLGQKVMGIRATFTGQGALKLTRRDGILLRLNLINQGASQDEISARIAYPGPTENLSIDVTARAPEGGIFSRMIGTTPTQDVVARLTGDGPLEDWRGSFRLQVGETTIADASLRNTDKAFALRGTLDSGDMIPESSAALLGRTARLSVDLTPSPADTRTILDLKLVADTLTLTAQGAVTGDATASVQPVSFSLDLTNAAPVNKMFAPVRLMPFTLSGKISDITGNPKLQLTAQGLRAGYGADISGRLSGQIRAETEGQRITFSAKGKLDELSGTRITPFTALTAPGLDWSLNGHANQDSGTLSLSQARLNNPRFDSEMTATFNRSSGNLSARITAALSRLSGLSPSLNGSLTSVINLSREDPDAALTAAVTVAARQLDLGDATASALFGPAPVFSAHISRMADGALNLKQARLNAAHLTLTADAHLSPQQVIRQSNFYLVVTDLADLSGQDALQMDGGIEFTGQLSGPVRAPALTLETGIKALTLQDVTLQNVTARLEATDIIQRPAGSATLHGESDYGPLQGGVTFTSPTQELIRLSDLTLTFGALRAAGQIDLPKGRPALGRINLLTAGTDLAANAIKGTLSAEIMLGEQDDAQQITVQGRASEMALRTGPRDLTTLKEATLSGDILLMDKQPRISLTADFTALSHPRLQASEGHLRITQQEKDKTLSYDLALRGNDIMPYDLTLSGTAPQPTESGRDITLGFTGTVDQTPVALKQPVTLSLRQTGFSLTPFKVELGKGHISGRFTRANKALQASLTADNADLRPLLVFAPELPLVGLLNGTVRLNATENTTDGAFDLRLTQIPTLVQGMAFQAQGTLAPTGLDLTGSARLNDQFQADFTARLPLFYDAAAPTFHFPADQPLSGQFSWRGAIDPLWPAFYLTSHDLGGDVTLDLMLGGTKANPDIDGHLSLKNGRYENLKSGFVATDLDMAATIADRKLTLDHLTAKDGGTGQLTASAEVLLNADLSYQARADLKIDKARLVRQPELDVTASADLAFLKSPAATYFKGDITVDKADIRAVNGGATAVPVLQVREINHPDQGPETEPEQGRHLGPFPLGLTVKVPSRLFIRSYGMDSEWRADMTIGGTTDKPVVTGGAQLIRGTFDFAGKTFDLTRGSLTFPDDKRNDPLLDIVAELEMTDLTAQIAITGRASAPKLTVSASPDLPQDEVMSRILFGTSATELSAVEALQLAAAVHSLSNGGGPGLLGNVRSALGIDRLSIDKSPDRDQGTTITGGKYLTNNIYIEVTTAPATGETATSVEVSLSRSLSLITRQTMSHDRNLALRWSWKY</sequence>
<keyword evidence="2 5" id="KW-0812">Transmembrane</keyword>
<reference evidence="7 8" key="1">
    <citation type="submission" date="2017-10" db="EMBL/GenBank/DDBJ databases">
        <title>Frigbacter circumglobatus gen. nov. sp. nov., isolated from sediment cultured in situ.</title>
        <authorList>
            <person name="Zhao Z."/>
        </authorList>
    </citation>
    <scope>NUCLEOTIDE SEQUENCE [LARGE SCALE GENOMIC DNA]</scope>
    <source>
        <strain evidence="7 8">ZYL</strain>
    </source>
</reference>
<evidence type="ECO:0000259" key="6">
    <source>
        <dbReference type="Pfam" id="PF04357"/>
    </source>
</evidence>
<dbReference type="PANTHER" id="PTHR36985:SF1">
    <property type="entry name" value="TRANSLOCATION AND ASSEMBLY MODULE SUBUNIT TAMB"/>
    <property type="match status" value="1"/>
</dbReference>
<feature type="transmembrane region" description="Helical" evidence="5">
    <location>
        <begin position="20"/>
        <end position="42"/>
    </location>
</feature>
<dbReference type="OrthoDB" id="7784409at2"/>
<evidence type="ECO:0000256" key="5">
    <source>
        <dbReference type="SAM" id="Phobius"/>
    </source>
</evidence>
<dbReference type="RefSeq" id="WP_099475060.1">
    <property type="nucleotide sequence ID" value="NZ_CP041025.1"/>
</dbReference>
<dbReference type="InterPro" id="IPR007452">
    <property type="entry name" value="TamB_C"/>
</dbReference>
<accession>A0A2G4YMN0</accession>
<organism evidence="7 8">
    <name type="scientific">Paremcibacter congregatus</name>
    <dbReference type="NCBI Taxonomy" id="2043170"/>
    <lineage>
        <taxon>Bacteria</taxon>
        <taxon>Pseudomonadati</taxon>
        <taxon>Pseudomonadota</taxon>
        <taxon>Alphaproteobacteria</taxon>
        <taxon>Emcibacterales</taxon>
        <taxon>Emcibacteraceae</taxon>
        <taxon>Paremcibacter</taxon>
    </lineage>
</organism>
<name>A0A2G4YMN0_9PROT</name>
<keyword evidence="8" id="KW-1185">Reference proteome</keyword>
<dbReference type="EMBL" id="PDEM01000032">
    <property type="protein sequence ID" value="PHZ83555.1"/>
    <property type="molecule type" value="Genomic_DNA"/>
</dbReference>